<sequence length="129" mass="14511">MMQPLKSATLAPSRPAPNQSPHDDHVTIRMREHPSLMRSSAERRMFAAGDGVARQVNPADAAQARLFESILEVEVAQLQQLAMVLASRCGTHSVDDDHLPETYSELTARIQDVHRLLERLRDRFPHRPG</sequence>
<evidence type="ECO:0000313" key="3">
    <source>
        <dbReference type="Proteomes" id="UP000464624"/>
    </source>
</evidence>
<reference evidence="2 3" key="1">
    <citation type="submission" date="2019-12" db="EMBL/GenBank/DDBJ databases">
        <title>Complete genome sequence of Mycolicibacterium xenopi str. JCM15661T.</title>
        <authorList>
            <person name="Yoshida M."/>
            <person name="Fukano H."/>
            <person name="Asakura T."/>
            <person name="Hoshino Y."/>
        </authorList>
    </citation>
    <scope>NUCLEOTIDE SEQUENCE [LARGE SCALE GENOMIC DNA]</scope>
    <source>
        <strain evidence="2 3">JCM 15661T</strain>
    </source>
</reference>
<dbReference type="KEGG" id="mxe:MYXE_23900"/>
<evidence type="ECO:0000256" key="1">
    <source>
        <dbReference type="SAM" id="MobiDB-lite"/>
    </source>
</evidence>
<evidence type="ECO:0000313" key="2">
    <source>
        <dbReference type="EMBL" id="BBU22600.1"/>
    </source>
</evidence>
<dbReference type="EMBL" id="AP022314">
    <property type="protein sequence ID" value="BBU22600.1"/>
    <property type="molecule type" value="Genomic_DNA"/>
</dbReference>
<proteinExistence type="predicted"/>
<dbReference type="Proteomes" id="UP000464624">
    <property type="component" value="Chromosome"/>
</dbReference>
<organism evidence="2 3">
    <name type="scientific">Mycobacterium xenopi</name>
    <dbReference type="NCBI Taxonomy" id="1789"/>
    <lineage>
        <taxon>Bacteria</taxon>
        <taxon>Bacillati</taxon>
        <taxon>Actinomycetota</taxon>
        <taxon>Actinomycetes</taxon>
        <taxon>Mycobacteriales</taxon>
        <taxon>Mycobacteriaceae</taxon>
        <taxon>Mycobacterium</taxon>
    </lineage>
</organism>
<feature type="region of interest" description="Disordered" evidence="1">
    <location>
        <begin position="1"/>
        <end position="27"/>
    </location>
</feature>
<gene>
    <name evidence="2" type="ORF">MYXE_23900</name>
</gene>
<protein>
    <submittedName>
        <fullName evidence="2">Uncharacterized protein</fullName>
    </submittedName>
</protein>
<accession>A0AAD1M1M1</accession>
<name>A0AAD1M1M1_MYCXE</name>
<dbReference type="AlphaFoldDB" id="A0AAD1M1M1"/>